<proteinExistence type="predicted"/>
<dbReference type="Proteomes" id="UP001433268">
    <property type="component" value="Unassembled WGS sequence"/>
</dbReference>
<keyword evidence="2" id="KW-0472">Membrane</keyword>
<protein>
    <submittedName>
        <fullName evidence="3">Uncharacterized protein</fullName>
    </submittedName>
</protein>
<keyword evidence="2" id="KW-0812">Transmembrane</keyword>
<reference evidence="3 4" key="1">
    <citation type="submission" date="2023-01" db="EMBL/GenBank/DDBJ databases">
        <title>Analysis of 21 Apiospora genomes using comparative genomics revels a genus with tremendous synthesis potential of carbohydrate active enzymes and secondary metabolites.</title>
        <authorList>
            <person name="Sorensen T."/>
        </authorList>
    </citation>
    <scope>NUCLEOTIDE SEQUENCE [LARGE SCALE GENOMIC DNA]</scope>
    <source>
        <strain evidence="3 4">CBS 114990</strain>
    </source>
</reference>
<dbReference type="GeneID" id="92044401"/>
<evidence type="ECO:0000313" key="3">
    <source>
        <dbReference type="EMBL" id="KAK8085755.1"/>
    </source>
</evidence>
<evidence type="ECO:0000256" key="2">
    <source>
        <dbReference type="SAM" id="Phobius"/>
    </source>
</evidence>
<keyword evidence="2" id="KW-1133">Transmembrane helix</keyword>
<comment type="caution">
    <text evidence="3">The sequence shown here is derived from an EMBL/GenBank/DDBJ whole genome shotgun (WGS) entry which is preliminary data.</text>
</comment>
<organism evidence="3 4">
    <name type="scientific">Apiospora hydei</name>
    <dbReference type="NCBI Taxonomy" id="1337664"/>
    <lineage>
        <taxon>Eukaryota</taxon>
        <taxon>Fungi</taxon>
        <taxon>Dikarya</taxon>
        <taxon>Ascomycota</taxon>
        <taxon>Pezizomycotina</taxon>
        <taxon>Sordariomycetes</taxon>
        <taxon>Xylariomycetidae</taxon>
        <taxon>Amphisphaeriales</taxon>
        <taxon>Apiosporaceae</taxon>
        <taxon>Apiospora</taxon>
    </lineage>
</organism>
<name>A0ABR1WQE4_9PEZI</name>
<feature type="transmembrane region" description="Helical" evidence="2">
    <location>
        <begin position="158"/>
        <end position="177"/>
    </location>
</feature>
<feature type="transmembrane region" description="Helical" evidence="2">
    <location>
        <begin position="244"/>
        <end position="264"/>
    </location>
</feature>
<accession>A0ABR1WQE4</accession>
<evidence type="ECO:0000256" key="1">
    <source>
        <dbReference type="SAM" id="MobiDB-lite"/>
    </source>
</evidence>
<feature type="transmembrane region" description="Helical" evidence="2">
    <location>
        <begin position="40"/>
        <end position="58"/>
    </location>
</feature>
<dbReference type="EMBL" id="JAQQWN010000005">
    <property type="protein sequence ID" value="KAK8085755.1"/>
    <property type="molecule type" value="Genomic_DNA"/>
</dbReference>
<sequence length="294" mass="31461">MSGQPLYMTANPGQQQYQPLDNKSSPNAQRGQSPAPLMRGLTIVSALLFLASLAALAFKSLSTAAWQTELGGDAASSASWKMLMLLPAADGTWDPDGSGAVWIYPQSVARFDNYAGTLTWVAIVVGLTLAAGTGWCAWRVARKGPYYYSKNNRVFTYLLYHLYYLYPLAVFVVLTVAHAQSAHLPAKITSRADSEAGLYVLDDGRSVFDLETLACEAQRLAHNSGGAGDRAEVGSLARVCVGEMASRGLVMVIAALSAGLAMCLETDRRGARRFIAVAEKVRNGLDARGGYISP</sequence>
<feature type="region of interest" description="Disordered" evidence="1">
    <location>
        <begin position="1"/>
        <end position="33"/>
    </location>
</feature>
<feature type="compositionally biased region" description="Polar residues" evidence="1">
    <location>
        <begin position="11"/>
        <end position="32"/>
    </location>
</feature>
<keyword evidence="4" id="KW-1185">Reference proteome</keyword>
<evidence type="ECO:0000313" key="4">
    <source>
        <dbReference type="Proteomes" id="UP001433268"/>
    </source>
</evidence>
<gene>
    <name evidence="3" type="ORF">PG997_007026</name>
</gene>
<feature type="transmembrane region" description="Helical" evidence="2">
    <location>
        <begin position="118"/>
        <end position="138"/>
    </location>
</feature>
<dbReference type="RefSeq" id="XP_066670264.1">
    <property type="nucleotide sequence ID" value="XM_066811341.1"/>
</dbReference>